<keyword evidence="1" id="KW-0732">Signal</keyword>
<organism evidence="2 3">
    <name type="scientific">Caulobacter ginsengisoli</name>
    <dbReference type="NCBI Taxonomy" id="400775"/>
    <lineage>
        <taxon>Bacteria</taxon>
        <taxon>Pseudomonadati</taxon>
        <taxon>Pseudomonadota</taxon>
        <taxon>Alphaproteobacteria</taxon>
        <taxon>Caulobacterales</taxon>
        <taxon>Caulobacteraceae</taxon>
        <taxon>Caulobacter</taxon>
    </lineage>
</organism>
<sequence length="149" mass="16212">MFRVIAAALVLLFGVAQSAQARQAAPLPPEATVQANQFFTTLQEGRGSEAFKTALKDLMPAVGEANVDAGVMGMNQLTKGLGSILDWSVFRVNVDSPNVKQVTFLVRYEKLPMFYTLTFYNPGKGWRIVEIQGNTISLARTAGYLGPVQ</sequence>
<keyword evidence="3" id="KW-1185">Reference proteome</keyword>
<dbReference type="EMBL" id="JAUSVS010000017">
    <property type="protein sequence ID" value="MDQ0466936.1"/>
    <property type="molecule type" value="Genomic_DNA"/>
</dbReference>
<dbReference type="Proteomes" id="UP001228905">
    <property type="component" value="Unassembled WGS sequence"/>
</dbReference>
<name>A0ABU0J060_9CAUL</name>
<protein>
    <recommendedName>
        <fullName evidence="4">DUF4864 domain-containing protein</fullName>
    </recommendedName>
</protein>
<evidence type="ECO:0000256" key="1">
    <source>
        <dbReference type="SAM" id="SignalP"/>
    </source>
</evidence>
<comment type="caution">
    <text evidence="2">The sequence shown here is derived from an EMBL/GenBank/DDBJ whole genome shotgun (WGS) entry which is preliminary data.</text>
</comment>
<proteinExistence type="predicted"/>
<accession>A0ABU0J060</accession>
<feature type="chain" id="PRO_5045919800" description="DUF4864 domain-containing protein" evidence="1">
    <location>
        <begin position="22"/>
        <end position="149"/>
    </location>
</feature>
<gene>
    <name evidence="2" type="ORF">QO010_004733</name>
</gene>
<evidence type="ECO:0000313" key="2">
    <source>
        <dbReference type="EMBL" id="MDQ0466936.1"/>
    </source>
</evidence>
<dbReference type="RefSeq" id="WP_307353188.1">
    <property type="nucleotide sequence ID" value="NZ_JAUSVS010000017.1"/>
</dbReference>
<evidence type="ECO:0000313" key="3">
    <source>
        <dbReference type="Proteomes" id="UP001228905"/>
    </source>
</evidence>
<evidence type="ECO:0008006" key="4">
    <source>
        <dbReference type="Google" id="ProtNLM"/>
    </source>
</evidence>
<feature type="signal peptide" evidence="1">
    <location>
        <begin position="1"/>
        <end position="21"/>
    </location>
</feature>
<reference evidence="2 3" key="1">
    <citation type="submission" date="2023-07" db="EMBL/GenBank/DDBJ databases">
        <title>Genomic Encyclopedia of Type Strains, Phase IV (KMG-IV): sequencing the most valuable type-strain genomes for metagenomic binning, comparative biology and taxonomic classification.</title>
        <authorList>
            <person name="Goeker M."/>
        </authorList>
    </citation>
    <scope>NUCLEOTIDE SEQUENCE [LARGE SCALE GENOMIC DNA]</scope>
    <source>
        <strain evidence="2 3">DSM 18695</strain>
    </source>
</reference>